<reference evidence="2 3" key="1">
    <citation type="submission" date="2019-06" db="EMBL/GenBank/DDBJ databases">
        <title>Draft genome of Aliikangiella marina GYP-15.</title>
        <authorList>
            <person name="Wang G."/>
        </authorList>
    </citation>
    <scope>NUCLEOTIDE SEQUENCE [LARGE SCALE GENOMIC DNA]</scope>
    <source>
        <strain evidence="2 3">GYP-15</strain>
    </source>
</reference>
<name>A0A545T7K0_9GAMM</name>
<feature type="domain" description="Endonuclease/exonuclease/phosphatase" evidence="1">
    <location>
        <begin position="18"/>
        <end position="364"/>
    </location>
</feature>
<dbReference type="GO" id="GO:0004527">
    <property type="term" value="F:exonuclease activity"/>
    <property type="evidence" value="ECO:0007669"/>
    <property type="project" value="UniProtKB-KW"/>
</dbReference>
<proteinExistence type="predicted"/>
<dbReference type="InterPro" id="IPR036691">
    <property type="entry name" value="Endo/exonu/phosph_ase_sf"/>
</dbReference>
<comment type="caution">
    <text evidence="2">The sequence shown here is derived from an EMBL/GenBank/DDBJ whole genome shotgun (WGS) entry which is preliminary data.</text>
</comment>
<keyword evidence="2" id="KW-0540">Nuclease</keyword>
<dbReference type="Proteomes" id="UP000317839">
    <property type="component" value="Unassembled WGS sequence"/>
</dbReference>
<keyword evidence="3" id="KW-1185">Reference proteome</keyword>
<organism evidence="2 3">
    <name type="scientific">Aliikangiella marina</name>
    <dbReference type="NCBI Taxonomy" id="1712262"/>
    <lineage>
        <taxon>Bacteria</taxon>
        <taxon>Pseudomonadati</taxon>
        <taxon>Pseudomonadota</taxon>
        <taxon>Gammaproteobacteria</taxon>
        <taxon>Oceanospirillales</taxon>
        <taxon>Pleioneaceae</taxon>
        <taxon>Aliikangiella</taxon>
    </lineage>
</organism>
<dbReference type="SUPFAM" id="SSF56219">
    <property type="entry name" value="DNase I-like"/>
    <property type="match status" value="1"/>
</dbReference>
<accession>A0A545T7K0</accession>
<dbReference type="Pfam" id="PF03372">
    <property type="entry name" value="Exo_endo_phos"/>
    <property type="match status" value="1"/>
</dbReference>
<dbReference type="GO" id="GO:0004519">
    <property type="term" value="F:endonuclease activity"/>
    <property type="evidence" value="ECO:0007669"/>
    <property type="project" value="UniProtKB-KW"/>
</dbReference>
<evidence type="ECO:0000259" key="1">
    <source>
        <dbReference type="Pfam" id="PF03372"/>
    </source>
</evidence>
<evidence type="ECO:0000313" key="2">
    <source>
        <dbReference type="EMBL" id="TQV73191.1"/>
    </source>
</evidence>
<protein>
    <submittedName>
        <fullName evidence="2">Endonuclease/exonuclease/phosphatase family protein</fullName>
    </submittedName>
</protein>
<dbReference type="OrthoDB" id="292013at2"/>
<dbReference type="Gene3D" id="3.60.10.10">
    <property type="entry name" value="Endonuclease/exonuclease/phosphatase"/>
    <property type="match status" value="1"/>
</dbReference>
<dbReference type="EMBL" id="VIKR01000004">
    <property type="protein sequence ID" value="TQV73191.1"/>
    <property type="molecule type" value="Genomic_DNA"/>
</dbReference>
<keyword evidence="2" id="KW-0378">Hydrolase</keyword>
<keyword evidence="2" id="KW-0255">Endonuclease</keyword>
<dbReference type="InterPro" id="IPR005135">
    <property type="entry name" value="Endo/exonuclease/phosphatase"/>
</dbReference>
<sequence>MSDQEIDKQKYDHAVRVATFNVSMEASNYQAEDDVIYANTILIDALKKGDSQQIKNIAEIIQSVRPDIILLNEFDYIEDPSDGITIFQRKYLQVSQNGQPPIDYPFFYHAPVNTGVEIPGHNSDSRLTHYGFGRYAGQYGMVLLSKYPIETEKVRTFQTFLWQDMPGNLMPKGADGEGWYSESEAKVMRLSSKSHWDVPISICETQLNILASHPTPPVFDGDEDRNGRRNHDEIRFWRDYIEGRQDSYHYDDNGEVGGIKSPQSFVILGDLNASPVEGDSYPGAIEQLILHDTINDSIVPGSEGGKLNQPSNPYAINHTAEWGMRVDYVLPSADLKVSANGVFWPAKHEQNKHLVEDRKASSDHRLVWVDLKVSHYSEHCQ</sequence>
<keyword evidence="2" id="KW-0269">Exonuclease</keyword>
<gene>
    <name evidence="2" type="ORF">FLL45_14915</name>
</gene>
<evidence type="ECO:0000313" key="3">
    <source>
        <dbReference type="Proteomes" id="UP000317839"/>
    </source>
</evidence>
<dbReference type="AlphaFoldDB" id="A0A545T7K0"/>